<sequence>MVSESELEVELDYFQIPSSVNCFDYDLAHEKGAKFLNKFIGLIESIIFANIGILEETIQIRFYEDESDERICTNFEILDDITKAEFVRFENYFGHKILRKFGKQIVNHLEPVFLVMLNSCKAGNRYTTIYVNSCVDFDQIARLSRMTTNKTK</sequence>
<organism evidence="1 2">
    <name type="scientific">Cetraspora pellucida</name>
    <dbReference type="NCBI Taxonomy" id="1433469"/>
    <lineage>
        <taxon>Eukaryota</taxon>
        <taxon>Fungi</taxon>
        <taxon>Fungi incertae sedis</taxon>
        <taxon>Mucoromycota</taxon>
        <taxon>Glomeromycotina</taxon>
        <taxon>Glomeromycetes</taxon>
        <taxon>Diversisporales</taxon>
        <taxon>Gigasporaceae</taxon>
        <taxon>Cetraspora</taxon>
    </lineage>
</organism>
<keyword evidence="2" id="KW-1185">Reference proteome</keyword>
<accession>A0A9N8ZRZ0</accession>
<gene>
    <name evidence="1" type="ORF">CPELLU_LOCUS2629</name>
</gene>
<evidence type="ECO:0000313" key="1">
    <source>
        <dbReference type="EMBL" id="CAG8504836.1"/>
    </source>
</evidence>
<reference evidence="1" key="1">
    <citation type="submission" date="2021-06" db="EMBL/GenBank/DDBJ databases">
        <authorList>
            <person name="Kallberg Y."/>
            <person name="Tangrot J."/>
            <person name="Rosling A."/>
        </authorList>
    </citation>
    <scope>NUCLEOTIDE SEQUENCE</scope>
    <source>
        <strain evidence="1">FL966</strain>
    </source>
</reference>
<comment type="caution">
    <text evidence="1">The sequence shown here is derived from an EMBL/GenBank/DDBJ whole genome shotgun (WGS) entry which is preliminary data.</text>
</comment>
<evidence type="ECO:0000313" key="2">
    <source>
        <dbReference type="Proteomes" id="UP000789759"/>
    </source>
</evidence>
<dbReference type="AlphaFoldDB" id="A0A9N8ZRZ0"/>
<proteinExistence type="predicted"/>
<dbReference type="Proteomes" id="UP000789759">
    <property type="component" value="Unassembled WGS sequence"/>
</dbReference>
<name>A0A9N8ZRZ0_9GLOM</name>
<dbReference type="EMBL" id="CAJVQA010001161">
    <property type="protein sequence ID" value="CAG8504836.1"/>
    <property type="molecule type" value="Genomic_DNA"/>
</dbReference>
<protein>
    <submittedName>
        <fullName evidence="1">22814_t:CDS:1</fullName>
    </submittedName>
</protein>
<dbReference type="OrthoDB" id="2398126at2759"/>